<comment type="cofactor">
    <cofactor evidence="1">
        <name>Mg(2+)</name>
        <dbReference type="ChEBI" id="CHEBI:18420"/>
    </cofactor>
    <text evidence="1">Binds 2 magnesium ions per subunit.</text>
</comment>
<dbReference type="Gene3D" id="1.10.4080.10">
    <property type="entry name" value="ADP-ribosylation/Crystallin J1"/>
    <property type="match status" value="1"/>
</dbReference>
<organism evidence="2 3">
    <name type="scientific">Denitrovibrio acetiphilus (strain DSM 12809 / NBRC 114555 / N2460)</name>
    <dbReference type="NCBI Taxonomy" id="522772"/>
    <lineage>
        <taxon>Bacteria</taxon>
        <taxon>Pseudomonadati</taxon>
        <taxon>Deferribacterota</taxon>
        <taxon>Deferribacteres</taxon>
        <taxon>Deferribacterales</taxon>
        <taxon>Geovibrionaceae</taxon>
        <taxon>Denitrovibrio</taxon>
    </lineage>
</organism>
<feature type="binding site" evidence="1">
    <location>
        <position position="244"/>
    </location>
    <ligand>
        <name>Mg(2+)</name>
        <dbReference type="ChEBI" id="CHEBI:18420"/>
        <label>1</label>
    </ligand>
</feature>
<dbReference type="NCBIfam" id="TIGR02662">
    <property type="entry name" value="dinitro_DRAG"/>
    <property type="match status" value="1"/>
</dbReference>
<keyword evidence="1" id="KW-0479">Metal-binding</keyword>
<feature type="binding site" evidence="1">
    <location>
        <position position="60"/>
    </location>
    <ligand>
        <name>Mg(2+)</name>
        <dbReference type="ChEBI" id="CHEBI:18420"/>
        <label>1</label>
    </ligand>
</feature>
<gene>
    <name evidence="2" type="ordered locus">Dacet_1043</name>
</gene>
<dbReference type="InterPro" id="IPR005502">
    <property type="entry name" value="Ribosyl_crysJ1"/>
</dbReference>
<dbReference type="InterPro" id="IPR013479">
    <property type="entry name" value="ADP-ribosyl_diN_reduct_hydro"/>
</dbReference>
<feature type="binding site" evidence="1">
    <location>
        <position position="245"/>
    </location>
    <ligand>
        <name>Mg(2+)</name>
        <dbReference type="ChEBI" id="CHEBI:18420"/>
        <label>1</label>
    </ligand>
</feature>
<name>D4H6V3_DENA2</name>
<dbReference type="Pfam" id="PF03747">
    <property type="entry name" value="ADP_ribosyl_GH"/>
    <property type="match status" value="1"/>
</dbReference>
<proteinExistence type="predicted"/>
<dbReference type="GO" id="GO:0047407">
    <property type="term" value="F:ADP-ribosyl-[dinitrogen reductase] hydrolase activity"/>
    <property type="evidence" value="ECO:0007669"/>
    <property type="project" value="UniProtKB-EC"/>
</dbReference>
<reference evidence="2 3" key="1">
    <citation type="journal article" date="2010" name="Stand. Genomic Sci.">
        <title>Complete genome sequence of Denitrovibrio acetiphilus type strain (N2460).</title>
        <authorList>
            <person name="Kiss H."/>
            <person name="Lang E."/>
            <person name="Lapidus A."/>
            <person name="Copeland A."/>
            <person name="Nolan M."/>
            <person name="Glavina Del Rio T."/>
            <person name="Chen F."/>
            <person name="Lucas S."/>
            <person name="Tice H."/>
            <person name="Cheng J.F."/>
            <person name="Han C."/>
            <person name="Goodwin L."/>
            <person name="Pitluck S."/>
            <person name="Liolios K."/>
            <person name="Pati A."/>
            <person name="Ivanova N."/>
            <person name="Mavromatis K."/>
            <person name="Chen A."/>
            <person name="Palaniappan K."/>
            <person name="Land M."/>
            <person name="Hauser L."/>
            <person name="Chang Y.J."/>
            <person name="Jeffries C.D."/>
            <person name="Detter J.C."/>
            <person name="Brettin T."/>
            <person name="Spring S."/>
            <person name="Rohde M."/>
            <person name="Goker M."/>
            <person name="Woyke T."/>
            <person name="Bristow J."/>
            <person name="Eisen J.A."/>
            <person name="Markowitz V."/>
            <person name="Hugenholtz P."/>
            <person name="Kyrpides N.C."/>
            <person name="Klenk H.P."/>
        </authorList>
    </citation>
    <scope>NUCLEOTIDE SEQUENCE [LARGE SCALE GENOMIC DNA]</scope>
    <source>
        <strain evidence="3">DSM 12809 / NBRC 114555 / N2460</strain>
    </source>
</reference>
<dbReference type="OrthoDB" id="9798107at2"/>
<keyword evidence="1" id="KW-0460">Magnesium</keyword>
<feature type="binding site" evidence="1">
    <location>
        <position position="59"/>
    </location>
    <ligand>
        <name>Mg(2+)</name>
        <dbReference type="ChEBI" id="CHEBI:18420"/>
        <label>1</label>
    </ligand>
</feature>
<dbReference type="eggNOG" id="COG1397">
    <property type="taxonomic scope" value="Bacteria"/>
</dbReference>
<keyword evidence="3" id="KW-1185">Reference proteome</keyword>
<dbReference type="RefSeq" id="WP_013010350.1">
    <property type="nucleotide sequence ID" value="NC_013943.1"/>
</dbReference>
<dbReference type="FunCoup" id="D4H6V3">
    <property type="interactions" value="175"/>
</dbReference>
<keyword evidence="2" id="KW-0326">Glycosidase</keyword>
<evidence type="ECO:0000256" key="1">
    <source>
        <dbReference type="PIRSR" id="PIRSR605502-1"/>
    </source>
</evidence>
<accession>D4H6V3</accession>
<dbReference type="HOGENOM" id="CLU_024566_8_3_0"/>
<dbReference type="STRING" id="522772.Dacet_1043"/>
<protein>
    <submittedName>
        <fullName evidence="2">ADP-ribosyl-(Dinitrogen reductase) hydrolase</fullName>
        <ecNumber evidence="2">3.2.2.24</ecNumber>
    </submittedName>
</protein>
<dbReference type="PANTHER" id="PTHR16222:SF12">
    <property type="entry name" value="ADP-RIBOSYLGLYCOHYDROLASE-RELATED"/>
    <property type="match status" value="1"/>
</dbReference>
<dbReference type="InParanoid" id="D4H6V3"/>
<dbReference type="EMBL" id="CP001968">
    <property type="protein sequence ID" value="ADD67819.1"/>
    <property type="molecule type" value="Genomic_DNA"/>
</dbReference>
<feature type="binding site" evidence="1">
    <location>
        <position position="58"/>
    </location>
    <ligand>
        <name>Mg(2+)</name>
        <dbReference type="ChEBI" id="CHEBI:18420"/>
        <label>1</label>
    </ligand>
</feature>
<evidence type="ECO:0000313" key="2">
    <source>
        <dbReference type="EMBL" id="ADD67819.1"/>
    </source>
</evidence>
<dbReference type="PANTHER" id="PTHR16222">
    <property type="entry name" value="ADP-RIBOSYLGLYCOHYDROLASE"/>
    <property type="match status" value="1"/>
</dbReference>
<dbReference type="EC" id="3.2.2.24" evidence="2"/>
<sequence length="297" mass="32699">MKNDTKPNVTASYVGLAIGDALGATTEFMTPREIQASYGVHNRIIGGGWLHLRPGRVTDDTEMSLALGKSIIDSGGFCLSSVGDHFVTWMRSKPVDIGSTVRKGIRDYMLNGTTISDESEMSAGNGAAMRNLPVIIYCLKKWDYFEDMTLHQSHLTHNNAKSDLITLCFGEMVKVLLDTGDKLKALNIANKLIKIHPKFSYSRYKGESSGYIVDTFKTVLHHFADSSDFEETLLRVVNQGGDADTNGAIAGMLAGALYGMDSIPGKWLRKVDQNVISDIKIQTKKLLELPVRYSDEV</sequence>
<keyword evidence="2" id="KW-0378">Hydrolase</keyword>
<dbReference type="AlphaFoldDB" id="D4H6V3"/>
<evidence type="ECO:0000313" key="3">
    <source>
        <dbReference type="Proteomes" id="UP000002012"/>
    </source>
</evidence>
<dbReference type="InterPro" id="IPR036705">
    <property type="entry name" value="Ribosyl_crysJ1_sf"/>
</dbReference>
<dbReference type="KEGG" id="dap:Dacet_1043"/>
<dbReference type="SUPFAM" id="SSF101478">
    <property type="entry name" value="ADP-ribosylglycohydrolase"/>
    <property type="match status" value="1"/>
</dbReference>
<dbReference type="PaxDb" id="522772-Dacet_1043"/>
<dbReference type="Proteomes" id="UP000002012">
    <property type="component" value="Chromosome"/>
</dbReference>
<feature type="binding site" evidence="1">
    <location>
        <position position="242"/>
    </location>
    <ligand>
        <name>Mg(2+)</name>
        <dbReference type="ChEBI" id="CHEBI:18420"/>
        <label>1</label>
    </ligand>
</feature>
<dbReference type="InterPro" id="IPR050792">
    <property type="entry name" value="ADP-ribosylglycohydrolase"/>
</dbReference>
<dbReference type="GO" id="GO:0046872">
    <property type="term" value="F:metal ion binding"/>
    <property type="evidence" value="ECO:0007669"/>
    <property type="project" value="UniProtKB-KW"/>
</dbReference>